<name>A0A0V0IVJ3_SOLCH</name>
<protein>
    <submittedName>
        <fullName evidence="1">Putative ovule protein</fullName>
    </submittedName>
</protein>
<reference evidence="1" key="1">
    <citation type="submission" date="2015-12" db="EMBL/GenBank/DDBJ databases">
        <title>Gene expression during late stages of embryo sac development: a critical building block for successful pollen-pistil interactions.</title>
        <authorList>
            <person name="Liu Y."/>
            <person name="Joly V."/>
            <person name="Sabar M."/>
            <person name="Matton D.P."/>
        </authorList>
    </citation>
    <scope>NUCLEOTIDE SEQUENCE</scope>
</reference>
<evidence type="ECO:0000313" key="1">
    <source>
        <dbReference type="EMBL" id="JAP36551.1"/>
    </source>
</evidence>
<dbReference type="EMBL" id="GEDG01001838">
    <property type="protein sequence ID" value="JAP36551.1"/>
    <property type="molecule type" value="Transcribed_RNA"/>
</dbReference>
<accession>A0A0V0IVJ3</accession>
<dbReference type="AlphaFoldDB" id="A0A0V0IVJ3"/>
<sequence length="78" mass="9580">MYELTCKRHFYHENTIDRINSRKDTSTFVVDMYGYFIKKLKSLEIAQFYFLKLSLDPLFFLFKSISLTLCFHIENYFR</sequence>
<organism evidence="1">
    <name type="scientific">Solanum chacoense</name>
    <name type="common">Chaco potato</name>
    <dbReference type="NCBI Taxonomy" id="4108"/>
    <lineage>
        <taxon>Eukaryota</taxon>
        <taxon>Viridiplantae</taxon>
        <taxon>Streptophyta</taxon>
        <taxon>Embryophyta</taxon>
        <taxon>Tracheophyta</taxon>
        <taxon>Spermatophyta</taxon>
        <taxon>Magnoliopsida</taxon>
        <taxon>eudicotyledons</taxon>
        <taxon>Gunneridae</taxon>
        <taxon>Pentapetalae</taxon>
        <taxon>asterids</taxon>
        <taxon>lamiids</taxon>
        <taxon>Solanales</taxon>
        <taxon>Solanaceae</taxon>
        <taxon>Solanoideae</taxon>
        <taxon>Solaneae</taxon>
        <taxon>Solanum</taxon>
    </lineage>
</organism>
<proteinExistence type="predicted"/>